<keyword evidence="1" id="KW-0732">Signal</keyword>
<gene>
    <name evidence="2" type="ORF">JJB11_03535</name>
</gene>
<dbReference type="EMBL" id="JAEPWM010000001">
    <property type="protein sequence ID" value="MBK6005153.1"/>
    <property type="molecule type" value="Genomic_DNA"/>
</dbReference>
<reference evidence="2" key="1">
    <citation type="journal article" date="2012" name="J. Microbiol. Biotechnol.">
        <title>Ramlibacter ginsenosidimutans sp. nov., with ginsenoside-converting activity.</title>
        <authorList>
            <person name="Wang L."/>
            <person name="An D.S."/>
            <person name="Kim S.G."/>
            <person name="Jin F.X."/>
            <person name="Kim S.C."/>
            <person name="Lee S.T."/>
            <person name="Im W.T."/>
        </authorList>
    </citation>
    <scope>NUCLEOTIDE SEQUENCE</scope>
    <source>
        <strain evidence="2">KACC 17527</strain>
    </source>
</reference>
<organism evidence="2 3">
    <name type="scientific">Ramlibacter ginsenosidimutans</name>
    <dbReference type="NCBI Taxonomy" id="502333"/>
    <lineage>
        <taxon>Bacteria</taxon>
        <taxon>Pseudomonadati</taxon>
        <taxon>Pseudomonadota</taxon>
        <taxon>Betaproteobacteria</taxon>
        <taxon>Burkholderiales</taxon>
        <taxon>Comamonadaceae</taxon>
        <taxon>Ramlibacter</taxon>
    </lineage>
</organism>
<dbReference type="RefSeq" id="WP_201166505.1">
    <property type="nucleotide sequence ID" value="NZ_JAEPWM010000001.1"/>
</dbReference>
<accession>A0A934TPJ5</accession>
<dbReference type="SUPFAM" id="SSF56935">
    <property type="entry name" value="Porins"/>
    <property type="match status" value="1"/>
</dbReference>
<name>A0A934TPJ5_9BURK</name>
<reference evidence="2" key="2">
    <citation type="submission" date="2021-01" db="EMBL/GenBank/DDBJ databases">
        <authorList>
            <person name="Kang M."/>
        </authorList>
    </citation>
    <scope>NUCLEOTIDE SEQUENCE</scope>
    <source>
        <strain evidence="2">KACC 17527</strain>
    </source>
</reference>
<dbReference type="AlphaFoldDB" id="A0A934TPJ5"/>
<evidence type="ECO:0000313" key="3">
    <source>
        <dbReference type="Proteomes" id="UP000630528"/>
    </source>
</evidence>
<comment type="caution">
    <text evidence="2">The sequence shown here is derived from an EMBL/GenBank/DDBJ whole genome shotgun (WGS) entry which is preliminary data.</text>
</comment>
<proteinExistence type="predicted"/>
<sequence>MAGRIARGFLVVAGAAGATAALAQSRTLYSLNVQTEIERDSNPNMSVTDPRGTTWFRVLPNLTTGYVYGNEEFDLEAGLTVEKSSNTDVAKDRVDPRLRGVWKHADAVDTAQLALLVDRRALRAVDVREHVPVGVDGARTLYSIAGSWTRELSARSRAGVDLNQEWDQYTDVQTPDSRLTVGAARFTWQQDERRSWYAAVNGQYYRPEPRTDAAQAGSGRTSSMAAGALLGITQSLSEALRLDASAGPMHFNHPSKDGWQGRLSAEYTAQRWSGGIDLARTPSVNYTVGGLVESREGRAHLRYELGPRSSLNLQAAYSLQSDPESTNTFASVAWVHQWTPGWQVSVRGSVNRQQGLEGTARSNRIALVLTYSASDL</sequence>
<evidence type="ECO:0000256" key="1">
    <source>
        <dbReference type="SAM" id="SignalP"/>
    </source>
</evidence>
<feature type="signal peptide" evidence="1">
    <location>
        <begin position="1"/>
        <end position="23"/>
    </location>
</feature>
<keyword evidence="3" id="KW-1185">Reference proteome</keyword>
<evidence type="ECO:0008006" key="4">
    <source>
        <dbReference type="Google" id="ProtNLM"/>
    </source>
</evidence>
<dbReference type="Proteomes" id="UP000630528">
    <property type="component" value="Unassembled WGS sequence"/>
</dbReference>
<feature type="chain" id="PRO_5037188274" description="Outer membrane beta-barrel protein" evidence="1">
    <location>
        <begin position="24"/>
        <end position="376"/>
    </location>
</feature>
<protein>
    <recommendedName>
        <fullName evidence="4">Outer membrane beta-barrel protein</fullName>
    </recommendedName>
</protein>
<evidence type="ECO:0000313" key="2">
    <source>
        <dbReference type="EMBL" id="MBK6005153.1"/>
    </source>
</evidence>